<dbReference type="GO" id="GO:0032259">
    <property type="term" value="P:methylation"/>
    <property type="evidence" value="ECO:0007669"/>
    <property type="project" value="UniProtKB-KW"/>
</dbReference>
<dbReference type="InterPro" id="IPR004033">
    <property type="entry name" value="UbiE/COQ5_MeTrFase"/>
</dbReference>
<sequence>MRTRGLLMAGTGREMTMERMELTDETRAKRGCWQKDSRRVLVREGRASDGHSDNPNDLSLTLPLLARLVDSDRAIRCSLRPNSDIDALLALSAALLILVSPISNAALRLVEPLEISGTPSSSRALPTSLLPNSLSPLSSSTQSSKRNNSFDAAIVAFGVRNFEKLDKGLKEILRVLKPGGQLMILELSTPQHFPMKQGYWLYSKLFIPTVGRLMSKDSVAYAYLPKSIEAFIQGKDMTDTLLKNGFSQATYKTYTFGVCTMYLVTK</sequence>
<dbReference type="InterPro" id="IPR029063">
    <property type="entry name" value="SAM-dependent_MTases_sf"/>
</dbReference>
<gene>
    <name evidence="4" type="ORF">BLNAU_19142</name>
</gene>
<proteinExistence type="predicted"/>
<organism evidence="4 5">
    <name type="scientific">Blattamonas nauphoetae</name>
    <dbReference type="NCBI Taxonomy" id="2049346"/>
    <lineage>
        <taxon>Eukaryota</taxon>
        <taxon>Metamonada</taxon>
        <taxon>Preaxostyla</taxon>
        <taxon>Oxymonadida</taxon>
        <taxon>Blattamonas</taxon>
    </lineage>
</organism>
<dbReference type="SUPFAM" id="SSF53335">
    <property type="entry name" value="S-adenosyl-L-methionine-dependent methyltransferases"/>
    <property type="match status" value="1"/>
</dbReference>
<name>A0ABQ9X6H4_9EUKA</name>
<dbReference type="PROSITE" id="PS01184">
    <property type="entry name" value="UBIE_2"/>
    <property type="match status" value="1"/>
</dbReference>
<accession>A0ABQ9X6H4</accession>
<evidence type="ECO:0000256" key="3">
    <source>
        <dbReference type="ARBA" id="ARBA00022691"/>
    </source>
</evidence>
<dbReference type="Proteomes" id="UP001281761">
    <property type="component" value="Unassembled WGS sequence"/>
</dbReference>
<keyword evidence="1 4" id="KW-0489">Methyltransferase</keyword>
<dbReference type="Pfam" id="PF01209">
    <property type="entry name" value="Ubie_methyltran"/>
    <property type="match status" value="1"/>
</dbReference>
<dbReference type="EMBL" id="JARBJD010000243">
    <property type="protein sequence ID" value="KAK2945925.1"/>
    <property type="molecule type" value="Genomic_DNA"/>
</dbReference>
<evidence type="ECO:0000256" key="2">
    <source>
        <dbReference type="ARBA" id="ARBA00022679"/>
    </source>
</evidence>
<evidence type="ECO:0000256" key="1">
    <source>
        <dbReference type="ARBA" id="ARBA00022603"/>
    </source>
</evidence>
<keyword evidence="5" id="KW-1185">Reference proteome</keyword>
<dbReference type="EC" id="2.1.1.163" evidence="4"/>
<dbReference type="Gene3D" id="3.40.50.150">
    <property type="entry name" value="Vaccinia Virus protein VP39"/>
    <property type="match status" value="1"/>
</dbReference>
<dbReference type="PROSITE" id="PS51608">
    <property type="entry name" value="SAM_MT_UBIE"/>
    <property type="match status" value="1"/>
</dbReference>
<evidence type="ECO:0000313" key="5">
    <source>
        <dbReference type="Proteomes" id="UP001281761"/>
    </source>
</evidence>
<keyword evidence="3" id="KW-0949">S-adenosyl-L-methionine</keyword>
<dbReference type="GO" id="GO:0043770">
    <property type="term" value="F:demethylmenaquinone methyltransferase activity"/>
    <property type="evidence" value="ECO:0007669"/>
    <property type="project" value="UniProtKB-EC"/>
</dbReference>
<protein>
    <submittedName>
        <fullName evidence="4">Demethylmenaquinone methyltransferase</fullName>
        <ecNumber evidence="4">2.1.1.163</ecNumber>
    </submittedName>
</protein>
<dbReference type="InterPro" id="IPR023576">
    <property type="entry name" value="UbiE/COQ5_MeTrFase_CS"/>
</dbReference>
<comment type="caution">
    <text evidence="4">The sequence shown here is derived from an EMBL/GenBank/DDBJ whole genome shotgun (WGS) entry which is preliminary data.</text>
</comment>
<reference evidence="4 5" key="1">
    <citation type="journal article" date="2022" name="bioRxiv">
        <title>Genomics of Preaxostyla Flagellates Illuminates Evolutionary Transitions and the Path Towards Mitochondrial Loss.</title>
        <authorList>
            <person name="Novak L.V.F."/>
            <person name="Treitli S.C."/>
            <person name="Pyrih J."/>
            <person name="Halakuc P."/>
            <person name="Pipaliya S.V."/>
            <person name="Vacek V."/>
            <person name="Brzon O."/>
            <person name="Soukal P."/>
            <person name="Eme L."/>
            <person name="Dacks J.B."/>
            <person name="Karnkowska A."/>
            <person name="Elias M."/>
            <person name="Hampl V."/>
        </authorList>
    </citation>
    <scope>NUCLEOTIDE SEQUENCE [LARGE SCALE GENOMIC DNA]</scope>
    <source>
        <strain evidence="4">NAU3</strain>
        <tissue evidence="4">Gut</tissue>
    </source>
</reference>
<evidence type="ECO:0000313" key="4">
    <source>
        <dbReference type="EMBL" id="KAK2945925.1"/>
    </source>
</evidence>
<keyword evidence="2 4" id="KW-0808">Transferase</keyword>